<comment type="caution">
    <text evidence="2">The sequence shown here is derived from an EMBL/GenBank/DDBJ whole genome shotgun (WGS) entry which is preliminary data.</text>
</comment>
<reference evidence="2" key="1">
    <citation type="journal article" date="2022" name="bioRxiv">
        <title>Sequencing and chromosome-scale assembly of the giantPleurodeles waltlgenome.</title>
        <authorList>
            <person name="Brown T."/>
            <person name="Elewa A."/>
            <person name="Iarovenko S."/>
            <person name="Subramanian E."/>
            <person name="Araus A.J."/>
            <person name="Petzold A."/>
            <person name="Susuki M."/>
            <person name="Suzuki K.-i.T."/>
            <person name="Hayashi T."/>
            <person name="Toyoda A."/>
            <person name="Oliveira C."/>
            <person name="Osipova E."/>
            <person name="Leigh N.D."/>
            <person name="Simon A."/>
            <person name="Yun M.H."/>
        </authorList>
    </citation>
    <scope>NUCLEOTIDE SEQUENCE</scope>
    <source>
        <strain evidence="2">20211129_DDA</strain>
        <tissue evidence="2">Liver</tissue>
    </source>
</reference>
<gene>
    <name evidence="2" type="ORF">NDU88_002414</name>
</gene>
<evidence type="ECO:0000313" key="2">
    <source>
        <dbReference type="EMBL" id="KAJ1185624.1"/>
    </source>
</evidence>
<protein>
    <submittedName>
        <fullName evidence="2">Uncharacterized protein</fullName>
    </submittedName>
</protein>
<name>A0AAV7UB67_PLEWA</name>
<proteinExistence type="predicted"/>
<evidence type="ECO:0000256" key="1">
    <source>
        <dbReference type="SAM" id="MobiDB-lite"/>
    </source>
</evidence>
<evidence type="ECO:0000313" key="3">
    <source>
        <dbReference type="Proteomes" id="UP001066276"/>
    </source>
</evidence>
<organism evidence="2 3">
    <name type="scientific">Pleurodeles waltl</name>
    <name type="common">Iberian ribbed newt</name>
    <dbReference type="NCBI Taxonomy" id="8319"/>
    <lineage>
        <taxon>Eukaryota</taxon>
        <taxon>Metazoa</taxon>
        <taxon>Chordata</taxon>
        <taxon>Craniata</taxon>
        <taxon>Vertebrata</taxon>
        <taxon>Euteleostomi</taxon>
        <taxon>Amphibia</taxon>
        <taxon>Batrachia</taxon>
        <taxon>Caudata</taxon>
        <taxon>Salamandroidea</taxon>
        <taxon>Salamandridae</taxon>
        <taxon>Pleurodelinae</taxon>
        <taxon>Pleurodeles</taxon>
    </lineage>
</organism>
<keyword evidence="3" id="KW-1185">Reference proteome</keyword>
<dbReference type="AlphaFoldDB" id="A0AAV7UB67"/>
<dbReference type="EMBL" id="JANPWB010000005">
    <property type="protein sequence ID" value="KAJ1185624.1"/>
    <property type="molecule type" value="Genomic_DNA"/>
</dbReference>
<dbReference type="Proteomes" id="UP001066276">
    <property type="component" value="Chromosome 3_1"/>
</dbReference>
<accession>A0AAV7UB67</accession>
<sequence>MRRGYNTLAGHMGAGDTPVLFGAPWLPGRPRRSDLRGCGAGRALEPGRGGGARMKEKTSGAGAPAPRG</sequence>
<feature type="region of interest" description="Disordered" evidence="1">
    <location>
        <begin position="28"/>
        <end position="68"/>
    </location>
</feature>